<evidence type="ECO:0000313" key="10">
    <source>
        <dbReference type="Proteomes" id="UP001212152"/>
    </source>
</evidence>
<dbReference type="SUPFAM" id="SSF161219">
    <property type="entry name" value="CHY zinc finger-like"/>
    <property type="match status" value="1"/>
</dbReference>
<organism evidence="9 10">
    <name type="scientific">Geranomyces variabilis</name>
    <dbReference type="NCBI Taxonomy" id="109894"/>
    <lineage>
        <taxon>Eukaryota</taxon>
        <taxon>Fungi</taxon>
        <taxon>Fungi incertae sedis</taxon>
        <taxon>Chytridiomycota</taxon>
        <taxon>Chytridiomycota incertae sedis</taxon>
        <taxon>Chytridiomycetes</taxon>
        <taxon>Spizellomycetales</taxon>
        <taxon>Powellomycetaceae</taxon>
        <taxon>Geranomyces</taxon>
    </lineage>
</organism>
<feature type="compositionally biased region" description="Low complexity" evidence="5">
    <location>
        <begin position="529"/>
        <end position="546"/>
    </location>
</feature>
<dbReference type="PANTHER" id="PTHR21319">
    <property type="entry name" value="RING FINGER AND CHY ZINC FINGER DOMAIN-CONTAINING PROTEIN 1"/>
    <property type="match status" value="1"/>
</dbReference>
<dbReference type="InterPro" id="IPR017921">
    <property type="entry name" value="Znf_CTCHY"/>
</dbReference>
<feature type="domain" description="RING-type" evidence="6">
    <location>
        <begin position="360"/>
        <end position="401"/>
    </location>
</feature>
<evidence type="ECO:0000256" key="2">
    <source>
        <dbReference type="ARBA" id="ARBA00022771"/>
    </source>
</evidence>
<dbReference type="PANTHER" id="PTHR21319:SF0">
    <property type="entry name" value="AND RING FINGER DOMAIN PROTEIN, PUTATIVE (AFU_ORTHOLOGUE AFUA_1G08900)-RELATED"/>
    <property type="match status" value="1"/>
</dbReference>
<dbReference type="InterPro" id="IPR039512">
    <property type="entry name" value="RCHY1_zinc-ribbon"/>
</dbReference>
<dbReference type="Gene3D" id="3.30.40.10">
    <property type="entry name" value="Zinc/RING finger domain, C3HC4 (zinc finger)"/>
    <property type="match status" value="1"/>
</dbReference>
<feature type="region of interest" description="Disordered" evidence="5">
    <location>
        <begin position="1"/>
        <end position="132"/>
    </location>
</feature>
<evidence type="ECO:0000256" key="5">
    <source>
        <dbReference type="SAM" id="MobiDB-lite"/>
    </source>
</evidence>
<dbReference type="PROSITE" id="PS50089">
    <property type="entry name" value="ZF_RING_2"/>
    <property type="match status" value="1"/>
</dbReference>
<keyword evidence="2 4" id="KW-0863">Zinc-finger</keyword>
<dbReference type="InterPro" id="IPR008913">
    <property type="entry name" value="Znf_CHY"/>
</dbReference>
<reference evidence="9" key="1">
    <citation type="submission" date="2020-05" db="EMBL/GenBank/DDBJ databases">
        <title>Phylogenomic resolution of chytrid fungi.</title>
        <authorList>
            <person name="Stajich J.E."/>
            <person name="Amses K."/>
            <person name="Simmons R."/>
            <person name="Seto K."/>
            <person name="Myers J."/>
            <person name="Bonds A."/>
            <person name="Quandt C.A."/>
            <person name="Barry K."/>
            <person name="Liu P."/>
            <person name="Grigoriev I."/>
            <person name="Longcore J.E."/>
            <person name="James T.Y."/>
        </authorList>
    </citation>
    <scope>NUCLEOTIDE SEQUENCE</scope>
    <source>
        <strain evidence="9">JEL0379</strain>
    </source>
</reference>
<proteinExistence type="predicted"/>
<feature type="compositionally biased region" description="Basic and acidic residues" evidence="5">
    <location>
        <begin position="555"/>
        <end position="564"/>
    </location>
</feature>
<dbReference type="SMART" id="SM00184">
    <property type="entry name" value="RING"/>
    <property type="match status" value="1"/>
</dbReference>
<evidence type="ECO:0000313" key="9">
    <source>
        <dbReference type="EMBL" id="KAJ3175869.1"/>
    </source>
</evidence>
<dbReference type="GO" id="GO:0008270">
    <property type="term" value="F:zinc ion binding"/>
    <property type="evidence" value="ECO:0007669"/>
    <property type="project" value="UniProtKB-KW"/>
</dbReference>
<dbReference type="Pfam" id="PF05495">
    <property type="entry name" value="zf-CHY"/>
    <property type="match status" value="1"/>
</dbReference>
<feature type="compositionally biased region" description="Pro residues" evidence="5">
    <location>
        <begin position="105"/>
        <end position="117"/>
    </location>
</feature>
<dbReference type="Gene3D" id="2.20.28.10">
    <property type="match status" value="1"/>
</dbReference>
<keyword evidence="1" id="KW-0479">Metal-binding</keyword>
<evidence type="ECO:0000256" key="1">
    <source>
        <dbReference type="ARBA" id="ARBA00022723"/>
    </source>
</evidence>
<gene>
    <name evidence="9" type="ORF">HDU87_005697</name>
</gene>
<dbReference type="CDD" id="cd16464">
    <property type="entry name" value="RING-H2_Pirh2-like"/>
    <property type="match status" value="1"/>
</dbReference>
<comment type="caution">
    <text evidence="9">The sequence shown here is derived from an EMBL/GenBank/DDBJ whole genome shotgun (WGS) entry which is preliminary data.</text>
</comment>
<feature type="compositionally biased region" description="Low complexity" evidence="5">
    <location>
        <begin position="488"/>
        <end position="519"/>
    </location>
</feature>
<feature type="domain" description="CTCHY-type" evidence="8">
    <location>
        <begin position="292"/>
        <end position="359"/>
    </location>
</feature>
<feature type="compositionally biased region" description="Low complexity" evidence="5">
    <location>
        <begin position="27"/>
        <end position="52"/>
    </location>
</feature>
<dbReference type="GO" id="GO:0016567">
    <property type="term" value="P:protein ubiquitination"/>
    <property type="evidence" value="ECO:0007669"/>
    <property type="project" value="TreeGrafter"/>
</dbReference>
<feature type="region of interest" description="Disordered" evidence="5">
    <location>
        <begin position="484"/>
        <end position="564"/>
    </location>
</feature>
<evidence type="ECO:0000259" key="8">
    <source>
        <dbReference type="PROSITE" id="PS51270"/>
    </source>
</evidence>
<dbReference type="InterPro" id="IPR037275">
    <property type="entry name" value="Znf_CTCHY_sf"/>
</dbReference>
<accession>A0AAD5TIW6</accession>
<dbReference type="AlphaFoldDB" id="A0AAD5TIW6"/>
<dbReference type="GO" id="GO:0006511">
    <property type="term" value="P:ubiquitin-dependent protein catabolic process"/>
    <property type="evidence" value="ECO:0007669"/>
    <property type="project" value="TreeGrafter"/>
</dbReference>
<sequence length="564" mass="61139">MDRGRRPSDNTPLAHGYFLPEDEEAADNLNDLSSSSAADSSHYETDSAPSLHAHSDDDDSYYHAAGDNSANGVGNGTIAFGSANSRRPSQNLTTATTSSSLRSPPTQPHPPHPPQPPQNGAAAVDGDDGDDAAAEQKALIARQKDLRKQIVEIQQNPSWNAAEKARKIQSLMSSNYKSLHTNTTLGAGGGSVDPSTLMMGLNLDPSTEGAISPKDRIKTWHDRDSQILGCKHYQRGARLQARCCGKWFTCRFCHDEVSDHTLNRSHTTTMLCMHCLTAQPAAQNCAHCQARMSEYYCTTCKLWDDDRTKHIYHCNDCGICRIGRGLGVDYFHCDKCNACMAIGLDRGNHKCIERNLECDCPICGEYMFTSTSTVIFMPCGHCIHYSCHQTYIQTSYQCPTCFKSLSDMTEYFARIDTMLAQHTMPAEYTNMTSHLYCNDCEQRSDARYHFLYHKCAHCKGYNTRVLGVERAGVAVVEEASGVGGAGARRGSAVSAGGERRASSSAFDAPSVGGVRRGSAIGAGIGAGGASQSSGQQQVQQNGAAPAVAPPFLDPSPRRRGSDPR</sequence>
<dbReference type="InterPro" id="IPR037274">
    <property type="entry name" value="Znf_CHY_sf"/>
</dbReference>
<evidence type="ECO:0008006" key="11">
    <source>
        <dbReference type="Google" id="ProtNLM"/>
    </source>
</evidence>
<evidence type="ECO:0000256" key="4">
    <source>
        <dbReference type="PROSITE-ProRule" id="PRU00601"/>
    </source>
</evidence>
<dbReference type="SUPFAM" id="SSF57850">
    <property type="entry name" value="RING/U-box"/>
    <property type="match status" value="1"/>
</dbReference>
<dbReference type="InterPro" id="IPR001841">
    <property type="entry name" value="Znf_RING"/>
</dbReference>
<keyword evidence="3" id="KW-0862">Zinc</keyword>
<dbReference type="EMBL" id="JADGJQ010000047">
    <property type="protein sequence ID" value="KAJ3175869.1"/>
    <property type="molecule type" value="Genomic_DNA"/>
</dbReference>
<dbReference type="PROSITE" id="PS51266">
    <property type="entry name" value="ZF_CHY"/>
    <property type="match status" value="1"/>
</dbReference>
<dbReference type="GO" id="GO:0061630">
    <property type="term" value="F:ubiquitin protein ligase activity"/>
    <property type="evidence" value="ECO:0007669"/>
    <property type="project" value="TreeGrafter"/>
</dbReference>
<evidence type="ECO:0000256" key="3">
    <source>
        <dbReference type="ARBA" id="ARBA00022833"/>
    </source>
</evidence>
<dbReference type="PROSITE" id="PS51270">
    <property type="entry name" value="ZF_CTCHY"/>
    <property type="match status" value="1"/>
</dbReference>
<dbReference type="Proteomes" id="UP001212152">
    <property type="component" value="Unassembled WGS sequence"/>
</dbReference>
<keyword evidence="10" id="KW-1185">Reference proteome</keyword>
<dbReference type="Pfam" id="PF14599">
    <property type="entry name" value="zinc_ribbon_6"/>
    <property type="match status" value="1"/>
</dbReference>
<dbReference type="SUPFAM" id="SSF161245">
    <property type="entry name" value="Zinc hairpin stack"/>
    <property type="match status" value="1"/>
</dbReference>
<dbReference type="GO" id="GO:0005634">
    <property type="term" value="C:nucleus"/>
    <property type="evidence" value="ECO:0007669"/>
    <property type="project" value="TreeGrafter"/>
</dbReference>
<feature type="compositionally biased region" description="Low complexity" evidence="5">
    <location>
        <begin position="89"/>
        <end position="104"/>
    </location>
</feature>
<name>A0AAD5TIW6_9FUNG</name>
<evidence type="ECO:0000259" key="6">
    <source>
        <dbReference type="PROSITE" id="PS50089"/>
    </source>
</evidence>
<evidence type="ECO:0000259" key="7">
    <source>
        <dbReference type="PROSITE" id="PS51266"/>
    </source>
</evidence>
<protein>
    <recommendedName>
        <fullName evidence="11">Zf-CHY-domain-containing protein</fullName>
    </recommendedName>
</protein>
<feature type="domain" description="CHY-type" evidence="7">
    <location>
        <begin position="223"/>
        <end position="290"/>
    </location>
</feature>
<dbReference type="InterPro" id="IPR013083">
    <property type="entry name" value="Znf_RING/FYVE/PHD"/>
</dbReference>
<dbReference type="Pfam" id="PF13639">
    <property type="entry name" value="zf-RING_2"/>
    <property type="match status" value="1"/>
</dbReference>